<dbReference type="InterPro" id="IPR000426">
    <property type="entry name" value="Proteasome_asu_N"/>
</dbReference>
<keyword evidence="5" id="KW-0378">Hydrolase</keyword>
<gene>
    <name evidence="5" type="ORF">BE221DRAFT_63742</name>
</gene>
<keyword evidence="3" id="KW-0539">Nucleus</keyword>
<comment type="similarity">
    <text evidence="2 3">Belongs to the peptidase T1A family.</text>
</comment>
<dbReference type="InterPro" id="IPR029055">
    <property type="entry name" value="Ntn_hydrolases_N"/>
</dbReference>
<evidence type="ECO:0000313" key="5">
    <source>
        <dbReference type="EMBL" id="OUS42073.1"/>
    </source>
</evidence>
<dbReference type="GO" id="GO:0005737">
    <property type="term" value="C:cytoplasm"/>
    <property type="evidence" value="ECO:0007669"/>
    <property type="project" value="UniProtKB-SubCell"/>
</dbReference>
<evidence type="ECO:0000256" key="3">
    <source>
        <dbReference type="RuleBase" id="RU000551"/>
    </source>
</evidence>
<dbReference type="SUPFAM" id="SSF56235">
    <property type="entry name" value="N-terminal nucleophile aminohydrolases (Ntn hydrolases)"/>
    <property type="match status" value="1"/>
</dbReference>
<dbReference type="Pfam" id="PF10584">
    <property type="entry name" value="Proteasome_A_N"/>
    <property type="match status" value="1"/>
</dbReference>
<evidence type="ECO:0000256" key="1">
    <source>
        <dbReference type="ARBA" id="ARBA00022942"/>
    </source>
</evidence>
<dbReference type="AlphaFoldDB" id="A0A1Y5I1T8"/>
<proteinExistence type="inferred from homology"/>
<reference evidence="5" key="1">
    <citation type="submission" date="2017-04" db="EMBL/GenBank/DDBJ databases">
        <title>Population genomics of picophytoplankton unveils novel chromosome hypervariability.</title>
        <authorList>
            <consortium name="DOE Joint Genome Institute"/>
            <person name="Blanc-Mathieu R."/>
            <person name="Krasovec M."/>
            <person name="Hebrard M."/>
            <person name="Yau S."/>
            <person name="Desgranges E."/>
            <person name="Martin J."/>
            <person name="Schackwitz W."/>
            <person name="Kuo A."/>
            <person name="Salin G."/>
            <person name="Donnadieu C."/>
            <person name="Desdevises Y."/>
            <person name="Sanchez-Ferandin S."/>
            <person name="Moreau H."/>
            <person name="Rivals E."/>
            <person name="Grigoriev I.V."/>
            <person name="Grimsley N."/>
            <person name="Eyre-Walker A."/>
            <person name="Piganeau G."/>
        </authorList>
    </citation>
    <scope>NUCLEOTIDE SEQUENCE [LARGE SCALE GENOMIC DNA]</scope>
    <source>
        <strain evidence="5">RCC 1115</strain>
    </source>
</reference>
<evidence type="ECO:0000259" key="4">
    <source>
        <dbReference type="PROSITE" id="PS00388"/>
    </source>
</evidence>
<dbReference type="PROSITE" id="PS51475">
    <property type="entry name" value="PROTEASOME_ALPHA_2"/>
    <property type="match status" value="1"/>
</dbReference>
<evidence type="ECO:0000256" key="2">
    <source>
        <dbReference type="PROSITE-ProRule" id="PRU00808"/>
    </source>
</evidence>
<dbReference type="GO" id="GO:0005634">
    <property type="term" value="C:nucleus"/>
    <property type="evidence" value="ECO:0007669"/>
    <property type="project" value="UniProtKB-SubCell"/>
</dbReference>
<dbReference type="InterPro" id="IPR023332">
    <property type="entry name" value="Proteasome_alpha-type"/>
</dbReference>
<dbReference type="PROSITE" id="PS00388">
    <property type="entry name" value="PROTEASOME_ALPHA_1"/>
    <property type="match status" value="1"/>
</dbReference>
<keyword evidence="1 2" id="KW-0647">Proteasome</keyword>
<name>A0A1Y5I1T8_OSTTA</name>
<organism evidence="5">
    <name type="scientific">Ostreococcus tauri</name>
    <name type="common">Marine green alga</name>
    <dbReference type="NCBI Taxonomy" id="70448"/>
    <lineage>
        <taxon>Eukaryota</taxon>
        <taxon>Viridiplantae</taxon>
        <taxon>Chlorophyta</taxon>
        <taxon>Mamiellophyceae</taxon>
        <taxon>Mamiellales</taxon>
        <taxon>Bathycoccaceae</taxon>
        <taxon>Ostreococcus</taxon>
    </lineage>
</organism>
<dbReference type="Pfam" id="PF00227">
    <property type="entry name" value="Proteasome"/>
    <property type="match status" value="1"/>
</dbReference>
<dbReference type="InterPro" id="IPR050115">
    <property type="entry name" value="Proteasome_alpha"/>
</dbReference>
<dbReference type="Proteomes" id="UP000195557">
    <property type="component" value="Unassembled WGS sequence"/>
</dbReference>
<dbReference type="EMBL" id="KZ155839">
    <property type="protein sequence ID" value="OUS42073.1"/>
    <property type="molecule type" value="Genomic_DNA"/>
</dbReference>
<dbReference type="GO" id="GO:0016787">
    <property type="term" value="F:hydrolase activity"/>
    <property type="evidence" value="ECO:0007669"/>
    <property type="project" value="UniProtKB-KW"/>
</dbReference>
<comment type="function">
    <text evidence="3">The proteasome is a multicatalytic proteinase complex which is characterized by its ability to cleave peptides with Arg, Phe, Tyr, Leu, and Glu adjacent to the leaving group at neutral or slightly basic pH.</text>
</comment>
<dbReference type="InterPro" id="IPR001353">
    <property type="entry name" value="Proteasome_sua/b"/>
</dbReference>
<feature type="domain" description="Proteasome alpha-type subunits" evidence="4">
    <location>
        <begin position="6"/>
        <end position="28"/>
    </location>
</feature>
<dbReference type="SMART" id="SM00948">
    <property type="entry name" value="Proteasome_A_N"/>
    <property type="match status" value="1"/>
</dbReference>
<dbReference type="PANTHER" id="PTHR11599">
    <property type="entry name" value="PROTEASOME SUBUNIT ALPHA/BETA"/>
    <property type="match status" value="1"/>
</dbReference>
<sequence length="237" mass="25751">MFRNQYDQDVLSWSPHGRLHQVEYAVEAVTQGSTVVGCKGSDSVVIAALKRSSSDLAARHEKLFAIGDNAGVAVSGLVSDGQQLATVLRNAAINSNFVFNKEARISRLSTMTAKRLQACTQHSSRRPYGVGILLAGSDDKGIHLHHLLPTGDVHECEGVGIGTRSQAARTYLEKYKLSGIPSEELVWHCLRALREACPDRELDAACCSVGVVYESVFRILPEPEVMACLKAMDTAEK</sequence>
<protein>
    <recommendedName>
        <fullName evidence="3">Proteasome subunit alpha type</fullName>
    </recommendedName>
</protein>
<dbReference type="Gene3D" id="3.60.20.10">
    <property type="entry name" value="Glutamine Phosphoribosylpyrophosphate, subunit 1, domain 1"/>
    <property type="match status" value="1"/>
</dbReference>
<comment type="subcellular location">
    <subcellularLocation>
        <location evidence="3">Cytoplasm</location>
    </subcellularLocation>
    <subcellularLocation>
        <location evidence="3">Nucleus</location>
    </subcellularLocation>
</comment>
<keyword evidence="3" id="KW-0963">Cytoplasm</keyword>
<accession>A0A1Y5I1T8</accession>
<comment type="subunit">
    <text evidence="3">The 20S proteasome core is composed of 28 subunits that are arranged in four stacked rings, resulting in a barrel-shaped structure. The two end rings are each formed by seven alpha subunits, and the two central rings are each formed by seven beta subunits.</text>
</comment>
<dbReference type="GO" id="GO:0006511">
    <property type="term" value="P:ubiquitin-dependent protein catabolic process"/>
    <property type="evidence" value="ECO:0007669"/>
    <property type="project" value="InterPro"/>
</dbReference>
<dbReference type="GO" id="GO:0019773">
    <property type="term" value="C:proteasome core complex, alpha-subunit complex"/>
    <property type="evidence" value="ECO:0007669"/>
    <property type="project" value="UniProtKB-UniRule"/>
</dbReference>